<dbReference type="CDD" id="cd05930">
    <property type="entry name" value="A_NRPS"/>
    <property type="match status" value="1"/>
</dbReference>
<gene>
    <name evidence="3" type="ORF">SCLAV_p0295</name>
</gene>
<dbReference type="InterPro" id="IPR020845">
    <property type="entry name" value="AMP-binding_CS"/>
</dbReference>
<dbReference type="GeneID" id="93733485"/>
<reference evidence="3 4" key="1">
    <citation type="journal article" date="2010" name="Genome Biol. Evol.">
        <title>The sequence of a 1.8-mb bacterial linear plasmid reveals a rich evolutionary reservoir of secondary metabolic pathways.</title>
        <authorList>
            <person name="Medema M.H."/>
            <person name="Trefzer A."/>
            <person name="Kovalchuk A."/>
            <person name="van den Berg M."/>
            <person name="Mueller U."/>
            <person name="Heijne W."/>
            <person name="Wu L."/>
            <person name="Alam M.T."/>
            <person name="Ronning C.M."/>
            <person name="Nierman W.C."/>
            <person name="Bovenberg R.A.L."/>
            <person name="Breitling R."/>
            <person name="Takano E."/>
        </authorList>
    </citation>
    <scope>NUCLEOTIDE SEQUENCE [LARGE SCALE GENOMIC DNA]</scope>
    <source>
        <strain evidence="4">ATCC 27064 / DSM 738 / JCM 4710 / NBRC 13307 / NCIMB 12785 / NRRL 3585 / VKM Ac-602</strain>
        <plasmid evidence="3">pSCL4</plasmid>
    </source>
</reference>
<name>B5GRZ4_STRCL</name>
<keyword evidence="4" id="KW-1185">Reference proteome</keyword>
<dbReference type="GO" id="GO:0005737">
    <property type="term" value="C:cytoplasm"/>
    <property type="evidence" value="ECO:0007669"/>
    <property type="project" value="TreeGrafter"/>
</dbReference>
<evidence type="ECO:0000313" key="3">
    <source>
        <dbReference type="EMBL" id="EFG03786.2"/>
    </source>
</evidence>
<evidence type="ECO:0000313" key="4">
    <source>
        <dbReference type="Proteomes" id="UP000002357"/>
    </source>
</evidence>
<evidence type="ECO:0000259" key="1">
    <source>
        <dbReference type="Pfam" id="PF00501"/>
    </source>
</evidence>
<dbReference type="Gene3D" id="3.30.300.30">
    <property type="match status" value="1"/>
</dbReference>
<dbReference type="Pfam" id="PF00501">
    <property type="entry name" value="AMP-binding"/>
    <property type="match status" value="1"/>
</dbReference>
<dbReference type="eggNOG" id="COG1020">
    <property type="taxonomic scope" value="Bacteria"/>
</dbReference>
<dbReference type="InterPro" id="IPR025110">
    <property type="entry name" value="AMP-bd_C"/>
</dbReference>
<keyword evidence="3" id="KW-0614">Plasmid</keyword>
<accession>B5GRZ4</accession>
<dbReference type="GO" id="GO:0043041">
    <property type="term" value="P:amino acid activation for nonribosomal peptide biosynthetic process"/>
    <property type="evidence" value="ECO:0007669"/>
    <property type="project" value="TreeGrafter"/>
</dbReference>
<dbReference type="AlphaFoldDB" id="B5GRZ4"/>
<dbReference type="PANTHER" id="PTHR45527:SF1">
    <property type="entry name" value="FATTY ACID SYNTHASE"/>
    <property type="match status" value="1"/>
</dbReference>
<dbReference type="GO" id="GO:0044550">
    <property type="term" value="P:secondary metabolite biosynthetic process"/>
    <property type="evidence" value="ECO:0007669"/>
    <property type="project" value="TreeGrafter"/>
</dbReference>
<dbReference type="InterPro" id="IPR000873">
    <property type="entry name" value="AMP-dep_synth/lig_dom"/>
</dbReference>
<feature type="domain" description="AMP-dependent synthetase/ligase" evidence="1">
    <location>
        <begin position="16"/>
        <end position="374"/>
    </location>
</feature>
<evidence type="ECO:0000259" key="2">
    <source>
        <dbReference type="Pfam" id="PF13193"/>
    </source>
</evidence>
<dbReference type="OrthoDB" id="2472181at2"/>
<feature type="domain" description="AMP-binding enzyme C-terminal" evidence="2">
    <location>
        <begin position="432"/>
        <end position="505"/>
    </location>
</feature>
<dbReference type="Gene3D" id="3.40.50.12780">
    <property type="entry name" value="N-terminal domain of ligase-like"/>
    <property type="match status" value="1"/>
</dbReference>
<dbReference type="InterPro" id="IPR045851">
    <property type="entry name" value="AMP-bd_C_sf"/>
</dbReference>
<dbReference type="GO" id="GO:0031177">
    <property type="term" value="F:phosphopantetheine binding"/>
    <property type="evidence" value="ECO:0007669"/>
    <property type="project" value="TreeGrafter"/>
</dbReference>
<dbReference type="NCBIfam" id="TIGR01733">
    <property type="entry name" value="AA-adenyl-dom"/>
    <property type="match status" value="1"/>
</dbReference>
<dbReference type="PANTHER" id="PTHR45527">
    <property type="entry name" value="NONRIBOSOMAL PEPTIDE SYNTHETASE"/>
    <property type="match status" value="1"/>
</dbReference>
<sequence length="524" mass="55828">MSTGAQAAPGALHELLRRAATAHPARLAVVDGPREYSYAELDDRSDRLAALLERTGVGPGDRVGLHLDKSFEAIVGIYGALKAGACYVPLDPQAPESRLRVIAEDCGITVLLTGPRRVGGAGLTGLPRLKAVIDLTVDEVRDGTSAGPVTERPAGTAGPEDLAYILCTSGSTGRPKGVTLTHGNALAFVDWAVTAFGLTPEDRLSGHAPLHFDLSVFDVFGAAAGAATLVLVDSRAAVFPVELTDFIRRNRLTVWYSVPSALTLLLRQGGLTEGCFPDLRLVLFAGEVFPSPVLREVMGLLPGARFVNLYGPTETNVCTWYEVTEPPASDGSLPIGRAIEGVETAAVTDTGCVAGPGEVGELLVSGPTVMRGYWGDPQRTDEVLVPAPEGFIRPLAYRTGDLVRVGTDGNLTFLGRRDHQVKTRGYRVELGEVEAALNAQPAVAECAVIAVPDELVTHRLVACVVPAGEVKAARLARDSRNRLPRYMVPDRFEFFDELPRTSTDKTDRRALAEEVARRRSAAGI</sequence>
<dbReference type="InterPro" id="IPR042099">
    <property type="entry name" value="ANL_N_sf"/>
</dbReference>
<dbReference type="InterPro" id="IPR010071">
    <property type="entry name" value="AA_adenyl_dom"/>
</dbReference>
<dbReference type="EMBL" id="CM000914">
    <property type="protein sequence ID" value="EFG03786.2"/>
    <property type="molecule type" value="Genomic_DNA"/>
</dbReference>
<protein>
    <submittedName>
        <fullName evidence="3">Proline adenylation protein</fullName>
    </submittedName>
</protein>
<dbReference type="SUPFAM" id="SSF56801">
    <property type="entry name" value="Acetyl-CoA synthetase-like"/>
    <property type="match status" value="1"/>
</dbReference>
<organism evidence="3 4">
    <name type="scientific">Streptomyces clavuligerus</name>
    <dbReference type="NCBI Taxonomy" id="1901"/>
    <lineage>
        <taxon>Bacteria</taxon>
        <taxon>Bacillati</taxon>
        <taxon>Actinomycetota</taxon>
        <taxon>Actinomycetes</taxon>
        <taxon>Kitasatosporales</taxon>
        <taxon>Streptomycetaceae</taxon>
        <taxon>Streptomyces</taxon>
    </lineage>
</organism>
<proteinExistence type="predicted"/>
<dbReference type="RefSeq" id="WP_003954573.1">
    <property type="nucleotide sequence ID" value="NZ_CM000914.1"/>
</dbReference>
<dbReference type="Pfam" id="PF13193">
    <property type="entry name" value="AMP-binding_C"/>
    <property type="match status" value="1"/>
</dbReference>
<dbReference type="Proteomes" id="UP000002357">
    <property type="component" value="Plasmid pSCL4"/>
</dbReference>
<geneLocation type="plasmid" evidence="3 4">
    <name>pSCL4</name>
</geneLocation>
<dbReference type="PROSITE" id="PS00455">
    <property type="entry name" value="AMP_BINDING"/>
    <property type="match status" value="1"/>
</dbReference>